<evidence type="ECO:0000256" key="15">
    <source>
        <dbReference type="ARBA" id="ARBA00023273"/>
    </source>
</evidence>
<evidence type="ECO:0000256" key="17">
    <source>
        <dbReference type="SAM" id="Phobius"/>
    </source>
</evidence>
<evidence type="ECO:0000256" key="11">
    <source>
        <dbReference type="ARBA" id="ARBA00023157"/>
    </source>
</evidence>
<dbReference type="EMBL" id="BPLQ01003582">
    <property type="protein sequence ID" value="GIY01478.1"/>
    <property type="molecule type" value="Genomic_DNA"/>
</dbReference>
<keyword evidence="13" id="KW-0325">Glycoprotein</keyword>
<evidence type="ECO:0000256" key="4">
    <source>
        <dbReference type="ARBA" id="ARBA00022473"/>
    </source>
</evidence>
<evidence type="ECO:0000256" key="2">
    <source>
        <dbReference type="ARBA" id="ARBA00004651"/>
    </source>
</evidence>
<comment type="similarity">
    <text evidence="3">Belongs to the G-protein coupled receptor 1 family.</text>
</comment>
<feature type="compositionally biased region" description="Polar residues" evidence="16">
    <location>
        <begin position="519"/>
        <end position="541"/>
    </location>
</feature>
<reference evidence="19 20" key="1">
    <citation type="submission" date="2021-06" db="EMBL/GenBank/DDBJ databases">
        <title>Caerostris darwini draft genome.</title>
        <authorList>
            <person name="Kono N."/>
            <person name="Arakawa K."/>
        </authorList>
    </citation>
    <scope>NUCLEOTIDE SEQUENCE [LARGE SCALE GENOMIC DNA]</scope>
</reference>
<evidence type="ECO:0000256" key="6">
    <source>
        <dbReference type="ARBA" id="ARBA00022692"/>
    </source>
</evidence>
<dbReference type="PRINTS" id="PR00237">
    <property type="entry name" value="GPCRRHODOPSN"/>
</dbReference>
<dbReference type="InterPro" id="IPR017452">
    <property type="entry name" value="GPCR_Rhodpsn_7TM"/>
</dbReference>
<evidence type="ECO:0000256" key="10">
    <source>
        <dbReference type="ARBA" id="ARBA00023136"/>
    </source>
</evidence>
<dbReference type="PROSITE" id="PS50262">
    <property type="entry name" value="G_PROTEIN_RECEP_F1_2"/>
    <property type="match status" value="1"/>
</dbReference>
<dbReference type="PANTHER" id="PTHR22752:SF10">
    <property type="entry name" value="G-PROTEIN COUPLED RECEPTOR 161"/>
    <property type="match status" value="1"/>
</dbReference>
<dbReference type="SMART" id="SM01381">
    <property type="entry name" value="7TM_GPCR_Srsx"/>
    <property type="match status" value="1"/>
</dbReference>
<dbReference type="AlphaFoldDB" id="A0AAV4PV48"/>
<feature type="transmembrane region" description="Helical" evidence="17">
    <location>
        <begin position="217"/>
        <end position="241"/>
    </location>
</feature>
<feature type="region of interest" description="Disordered" evidence="16">
    <location>
        <begin position="1"/>
        <end position="20"/>
    </location>
</feature>
<feature type="transmembrane region" description="Helical" evidence="17">
    <location>
        <begin position="299"/>
        <end position="317"/>
    </location>
</feature>
<evidence type="ECO:0000256" key="7">
    <source>
        <dbReference type="ARBA" id="ARBA00022989"/>
    </source>
</evidence>
<keyword evidence="5" id="KW-1003">Cell membrane</keyword>
<evidence type="ECO:0000256" key="1">
    <source>
        <dbReference type="ARBA" id="ARBA00004309"/>
    </source>
</evidence>
<evidence type="ECO:0000256" key="8">
    <source>
        <dbReference type="ARBA" id="ARBA00023040"/>
    </source>
</evidence>
<evidence type="ECO:0000259" key="18">
    <source>
        <dbReference type="PROSITE" id="PS50262"/>
    </source>
</evidence>
<dbReference type="CDD" id="cd00637">
    <property type="entry name" value="7tm_classA_rhodopsin-like"/>
    <property type="match status" value="1"/>
</dbReference>
<dbReference type="GO" id="GO:0004930">
    <property type="term" value="F:G protein-coupled receptor activity"/>
    <property type="evidence" value="ECO:0007669"/>
    <property type="project" value="UniProtKB-KW"/>
</dbReference>
<dbReference type="GO" id="GO:0060170">
    <property type="term" value="C:ciliary membrane"/>
    <property type="evidence" value="ECO:0007669"/>
    <property type="project" value="UniProtKB-SubCell"/>
</dbReference>
<dbReference type="Gene3D" id="1.20.1070.10">
    <property type="entry name" value="Rhodopsin 7-helix transmembrane proteins"/>
    <property type="match status" value="1"/>
</dbReference>
<feature type="domain" description="G-protein coupled receptors family 1 profile" evidence="18">
    <location>
        <begin position="70"/>
        <end position="356"/>
    </location>
</feature>
<feature type="transmembrane region" description="Helical" evidence="17">
    <location>
        <begin position="127"/>
        <end position="149"/>
    </location>
</feature>
<feature type="transmembrane region" description="Helical" evidence="17">
    <location>
        <begin position="170"/>
        <end position="197"/>
    </location>
</feature>
<evidence type="ECO:0000256" key="12">
    <source>
        <dbReference type="ARBA" id="ARBA00023170"/>
    </source>
</evidence>
<gene>
    <name evidence="19" type="primary">OPN4</name>
    <name evidence="19" type="ORF">CDAR_196701</name>
</gene>
<evidence type="ECO:0000256" key="5">
    <source>
        <dbReference type="ARBA" id="ARBA00022475"/>
    </source>
</evidence>
<keyword evidence="9" id="KW-0969">Cilium</keyword>
<feature type="region of interest" description="Disordered" evidence="16">
    <location>
        <begin position="519"/>
        <end position="550"/>
    </location>
</feature>
<evidence type="ECO:0000256" key="9">
    <source>
        <dbReference type="ARBA" id="ARBA00023069"/>
    </source>
</evidence>
<comment type="caution">
    <text evidence="19">The sequence shown here is derived from an EMBL/GenBank/DDBJ whole genome shotgun (WGS) entry which is preliminary data.</text>
</comment>
<protein>
    <submittedName>
        <fullName evidence="19">Melanopsin</fullName>
    </submittedName>
</protein>
<comment type="subcellular location">
    <subcellularLocation>
        <location evidence="2">Cell membrane</location>
        <topology evidence="2">Multi-pass membrane protein</topology>
    </subcellularLocation>
    <subcellularLocation>
        <location evidence="1">Cell projection</location>
        <location evidence="1">Cilium membrane</location>
    </subcellularLocation>
</comment>
<keyword evidence="4" id="KW-0217">Developmental protein</keyword>
<proteinExistence type="inferred from homology"/>
<accession>A0AAV4PV48</accession>
<evidence type="ECO:0000256" key="16">
    <source>
        <dbReference type="SAM" id="MobiDB-lite"/>
    </source>
</evidence>
<dbReference type="SUPFAM" id="SSF81321">
    <property type="entry name" value="Family A G protein-coupled receptor-like"/>
    <property type="match status" value="1"/>
</dbReference>
<sequence length="667" mass="75236">MEDDDSTDVSQWTDDGDSIHNSTTVATASTQSGILTQTFEPLINSSSNDELLRYTQFTILSLITTVGFVSNVLVLLLFYKKPTLRTFSNRFVLNLSISHFWQCVLILPTTVLSIAADRWIMNEIACYISGFLYTTLNITSVLSLLLIALDRNCAVNSPLHYSMTITKKRTGFLIFLTWFIGALVGSPPFLGIGQIKYRQHWHMCTLDWVYNDPYNQVYASVLVILGFMVPFFTTICVYASMFQAARDNSERARKHSVNSTTVETNLPDSQAKPGGVPQKKKCRRWSSGSNQFFGEEWKAVRTGMFVVTTFILCWLPYFTAISMEAYFGMTSEMSNYAMFFVVLCSSSACIINPYLYVFRNKTSRKHVKQLLCPSNLNKNKRWIFHQVSKDKENQSGVNPCILTASLETNGSEKVKALPSLYQDIEGNWQVFSTSEEHSREELDETASNVSDDDFFESGLKNGHAPPARRKHNKTGSNVQAIYNNSYNNRNFVMKGISNLTQANSSNRLMLFRLKTSLNRDSTSSDTTENCSMSLESNNSNEHQAESDVNLPSRRGIGKYLFNTSEEMWDTRQAVTYHKRVNSVAEESTSSREGKKNLSSFGSARRKSFIHSHMKNKKSSETTLSSNTSETLDSSSTSTTTKSSKNSIRPKLVRQVKTVQPPEDYGST</sequence>
<keyword evidence="7 17" id="KW-1133">Transmembrane helix</keyword>
<feature type="region of interest" description="Disordered" evidence="16">
    <location>
        <begin position="582"/>
        <end position="667"/>
    </location>
</feature>
<name>A0AAV4PV48_9ARAC</name>
<dbReference type="PANTHER" id="PTHR22752">
    <property type="entry name" value="G PROTEIN-COUPLED RECEPTOR"/>
    <property type="match status" value="1"/>
</dbReference>
<feature type="compositionally biased region" description="Polar residues" evidence="16">
    <location>
        <begin position="257"/>
        <end position="268"/>
    </location>
</feature>
<evidence type="ECO:0000313" key="19">
    <source>
        <dbReference type="EMBL" id="GIY01478.1"/>
    </source>
</evidence>
<evidence type="ECO:0000256" key="14">
    <source>
        <dbReference type="ARBA" id="ARBA00023224"/>
    </source>
</evidence>
<keyword evidence="20" id="KW-1185">Reference proteome</keyword>
<keyword evidence="14" id="KW-0807">Transducer</keyword>
<keyword evidence="12" id="KW-0675">Receptor</keyword>
<keyword evidence="11" id="KW-1015">Disulfide bond</keyword>
<dbReference type="Pfam" id="PF00001">
    <property type="entry name" value="7tm_1"/>
    <property type="match status" value="1"/>
</dbReference>
<organism evidence="19 20">
    <name type="scientific">Caerostris darwini</name>
    <dbReference type="NCBI Taxonomy" id="1538125"/>
    <lineage>
        <taxon>Eukaryota</taxon>
        <taxon>Metazoa</taxon>
        <taxon>Ecdysozoa</taxon>
        <taxon>Arthropoda</taxon>
        <taxon>Chelicerata</taxon>
        <taxon>Arachnida</taxon>
        <taxon>Araneae</taxon>
        <taxon>Araneomorphae</taxon>
        <taxon>Entelegynae</taxon>
        <taxon>Araneoidea</taxon>
        <taxon>Araneidae</taxon>
        <taxon>Caerostris</taxon>
    </lineage>
</organism>
<feature type="transmembrane region" description="Helical" evidence="17">
    <location>
        <begin position="57"/>
        <end position="79"/>
    </location>
</feature>
<keyword evidence="15" id="KW-0966">Cell projection</keyword>
<dbReference type="InterPro" id="IPR000276">
    <property type="entry name" value="GPCR_Rhodpsn"/>
</dbReference>
<feature type="transmembrane region" description="Helical" evidence="17">
    <location>
        <begin position="91"/>
        <end position="115"/>
    </location>
</feature>
<keyword evidence="6 17" id="KW-0812">Transmembrane</keyword>
<dbReference type="Proteomes" id="UP001054837">
    <property type="component" value="Unassembled WGS sequence"/>
</dbReference>
<evidence type="ECO:0000256" key="3">
    <source>
        <dbReference type="ARBA" id="ARBA00010663"/>
    </source>
</evidence>
<feature type="transmembrane region" description="Helical" evidence="17">
    <location>
        <begin position="337"/>
        <end position="358"/>
    </location>
</feature>
<evidence type="ECO:0000313" key="20">
    <source>
        <dbReference type="Proteomes" id="UP001054837"/>
    </source>
</evidence>
<feature type="region of interest" description="Disordered" evidence="16">
    <location>
        <begin position="253"/>
        <end position="283"/>
    </location>
</feature>
<feature type="compositionally biased region" description="Basic residues" evidence="16">
    <location>
        <begin position="603"/>
        <end position="616"/>
    </location>
</feature>
<feature type="compositionally biased region" description="Polar residues" evidence="16">
    <location>
        <begin position="8"/>
        <end position="20"/>
    </location>
</feature>
<feature type="compositionally biased region" description="Low complexity" evidence="16">
    <location>
        <begin position="620"/>
        <end position="646"/>
    </location>
</feature>
<evidence type="ECO:0000256" key="13">
    <source>
        <dbReference type="ARBA" id="ARBA00023180"/>
    </source>
</evidence>
<keyword evidence="8" id="KW-0297">G-protein coupled receptor</keyword>
<keyword evidence="10 17" id="KW-0472">Membrane</keyword>